<evidence type="ECO:0000313" key="2">
    <source>
        <dbReference type="Proteomes" id="UP000004738"/>
    </source>
</evidence>
<name>K1KP94_9BACL</name>
<sequence length="57" mass="6162">MNKKVIVMGASAAGMASTIRLQQEGYEVELFEKDALPGGADSSLNKKITEGETQYVR</sequence>
<proteinExistence type="predicted"/>
<dbReference type="Pfam" id="PF13450">
    <property type="entry name" value="NAD_binding_8"/>
    <property type="match status" value="1"/>
</dbReference>
<dbReference type="RefSeq" id="WP_008407498.1">
    <property type="nucleotide sequence ID" value="NZ_AMCK01000017.1"/>
</dbReference>
<organism evidence="1 2">
    <name type="scientific">Solibacillus isronensis B3W22</name>
    <dbReference type="NCBI Taxonomy" id="1224748"/>
    <lineage>
        <taxon>Bacteria</taxon>
        <taxon>Bacillati</taxon>
        <taxon>Bacillota</taxon>
        <taxon>Bacilli</taxon>
        <taxon>Bacillales</taxon>
        <taxon>Caryophanaceae</taxon>
        <taxon>Solibacillus</taxon>
    </lineage>
</organism>
<protein>
    <submittedName>
        <fullName evidence="1">Uncharacterized protein</fullName>
    </submittedName>
</protein>
<dbReference type="Gene3D" id="3.50.50.60">
    <property type="entry name" value="FAD/NAD(P)-binding domain"/>
    <property type="match status" value="1"/>
</dbReference>
<dbReference type="SUPFAM" id="SSF51971">
    <property type="entry name" value="Nucleotide-binding domain"/>
    <property type="match status" value="1"/>
</dbReference>
<gene>
    <name evidence="1" type="ORF">B857_02906</name>
</gene>
<dbReference type="EMBL" id="AMCK01000017">
    <property type="protein sequence ID" value="EKB44301.1"/>
    <property type="molecule type" value="Genomic_DNA"/>
</dbReference>
<dbReference type="AlphaFoldDB" id="K1KP94"/>
<dbReference type="Proteomes" id="UP000004738">
    <property type="component" value="Unassembled WGS sequence"/>
</dbReference>
<comment type="caution">
    <text evidence="1">The sequence shown here is derived from an EMBL/GenBank/DDBJ whole genome shotgun (WGS) entry which is preliminary data.</text>
</comment>
<evidence type="ECO:0000313" key="1">
    <source>
        <dbReference type="EMBL" id="EKB44301.1"/>
    </source>
</evidence>
<dbReference type="InterPro" id="IPR036188">
    <property type="entry name" value="FAD/NAD-bd_sf"/>
</dbReference>
<accession>K1KP94</accession>
<reference evidence="1 2" key="1">
    <citation type="journal article" date="2012" name="J. Bacteriol.">
        <title>Draft Genome Sequence of Bacillus isronensis Strain B3W22, Isolated from the Upper Atmosphere.</title>
        <authorList>
            <person name="Shivaji S."/>
            <person name="Ara S."/>
            <person name="Singh S.K."/>
            <person name="Bandi S."/>
            <person name="Singh A."/>
            <person name="Pinnaka A.K."/>
        </authorList>
    </citation>
    <scope>NUCLEOTIDE SEQUENCE [LARGE SCALE GENOMIC DNA]</scope>
    <source>
        <strain evidence="1 2">B3W22</strain>
    </source>
</reference>
<dbReference type="PATRIC" id="fig|1224748.3.peg.2878"/>
<keyword evidence="2" id="KW-1185">Reference proteome</keyword>